<keyword evidence="3" id="KW-1185">Reference proteome</keyword>
<feature type="region of interest" description="Disordered" evidence="1">
    <location>
        <begin position="63"/>
        <end position="82"/>
    </location>
</feature>
<feature type="region of interest" description="Disordered" evidence="1">
    <location>
        <begin position="18"/>
        <end position="42"/>
    </location>
</feature>
<sequence>MLHINEKNVTDILEKRRTKNSIGMDLPLTNKRKAGGSLKHESALITQPSDLIETIEAGIEEKDEEEELIQPPTKRINKASSQNIAHEKVTCKTCGGSLAGYRYTNKINKK</sequence>
<evidence type="ECO:0000256" key="1">
    <source>
        <dbReference type="SAM" id="MobiDB-lite"/>
    </source>
</evidence>
<evidence type="ECO:0000313" key="3">
    <source>
        <dbReference type="Proteomes" id="UP000276133"/>
    </source>
</evidence>
<evidence type="ECO:0000313" key="2">
    <source>
        <dbReference type="EMBL" id="RNA39432.1"/>
    </source>
</evidence>
<protein>
    <submittedName>
        <fullName evidence="2">Uncharacterized protein</fullName>
    </submittedName>
</protein>
<gene>
    <name evidence="2" type="ORF">BpHYR1_021450</name>
</gene>
<accession>A0A3M7SUR1</accession>
<proteinExistence type="predicted"/>
<reference evidence="2 3" key="1">
    <citation type="journal article" date="2018" name="Sci. Rep.">
        <title>Genomic signatures of local adaptation to the degree of environmental predictability in rotifers.</title>
        <authorList>
            <person name="Franch-Gras L."/>
            <person name="Hahn C."/>
            <person name="Garcia-Roger E.M."/>
            <person name="Carmona M.J."/>
            <person name="Serra M."/>
            <person name="Gomez A."/>
        </authorList>
    </citation>
    <scope>NUCLEOTIDE SEQUENCE [LARGE SCALE GENOMIC DNA]</scope>
    <source>
        <strain evidence="2">HYR1</strain>
    </source>
</reference>
<name>A0A3M7SUR1_BRAPC</name>
<comment type="caution">
    <text evidence="2">The sequence shown here is derived from an EMBL/GenBank/DDBJ whole genome shotgun (WGS) entry which is preliminary data.</text>
</comment>
<dbReference type="AlphaFoldDB" id="A0A3M7SUR1"/>
<organism evidence="2 3">
    <name type="scientific">Brachionus plicatilis</name>
    <name type="common">Marine rotifer</name>
    <name type="synonym">Brachionus muelleri</name>
    <dbReference type="NCBI Taxonomy" id="10195"/>
    <lineage>
        <taxon>Eukaryota</taxon>
        <taxon>Metazoa</taxon>
        <taxon>Spiralia</taxon>
        <taxon>Gnathifera</taxon>
        <taxon>Rotifera</taxon>
        <taxon>Eurotatoria</taxon>
        <taxon>Monogononta</taxon>
        <taxon>Pseudotrocha</taxon>
        <taxon>Ploima</taxon>
        <taxon>Brachionidae</taxon>
        <taxon>Brachionus</taxon>
    </lineage>
</organism>
<dbReference type="EMBL" id="REGN01000750">
    <property type="protein sequence ID" value="RNA39432.1"/>
    <property type="molecule type" value="Genomic_DNA"/>
</dbReference>
<dbReference type="Proteomes" id="UP000276133">
    <property type="component" value="Unassembled WGS sequence"/>
</dbReference>